<keyword evidence="2" id="KW-1185">Reference proteome</keyword>
<organism evidence="1 2">
    <name type="scientific">Segetibacter aerophilus</name>
    <dbReference type="NCBI Taxonomy" id="670293"/>
    <lineage>
        <taxon>Bacteria</taxon>
        <taxon>Pseudomonadati</taxon>
        <taxon>Bacteroidota</taxon>
        <taxon>Chitinophagia</taxon>
        <taxon>Chitinophagales</taxon>
        <taxon>Chitinophagaceae</taxon>
        <taxon>Segetibacter</taxon>
    </lineage>
</organism>
<dbReference type="Proteomes" id="UP000321513">
    <property type="component" value="Unassembled WGS sequence"/>
</dbReference>
<sequence length="153" mass="17473">MVRLKLTFLFFIGLLFSNCWEQLWGDNDLGDNFSLLEGDRTEDRIIVYCSGRSAGACMAGTPIVPVYSRHMDSEGQYAEYVETANSNDNFIIAKTVQLKDKRTNYWIITKGYGIDNCDKINCDSIIQSHVLGPLDQNQFQKEASKLKINLRFQ</sequence>
<comment type="caution">
    <text evidence="1">The sequence shown here is derived from an EMBL/GenBank/DDBJ whole genome shotgun (WGS) entry which is preliminary data.</text>
</comment>
<accession>A0A512BGL9</accession>
<name>A0A512BGL9_9BACT</name>
<dbReference type="AlphaFoldDB" id="A0A512BGL9"/>
<evidence type="ECO:0000313" key="2">
    <source>
        <dbReference type="Proteomes" id="UP000321513"/>
    </source>
</evidence>
<evidence type="ECO:0000313" key="1">
    <source>
        <dbReference type="EMBL" id="GEO11113.1"/>
    </source>
</evidence>
<dbReference type="RefSeq" id="WP_147205223.1">
    <property type="nucleotide sequence ID" value="NZ_BJYT01000016.1"/>
</dbReference>
<gene>
    <name evidence="1" type="ORF">SAE01_36090</name>
</gene>
<reference evidence="1 2" key="1">
    <citation type="submission" date="2019-07" db="EMBL/GenBank/DDBJ databases">
        <title>Whole genome shotgun sequence of Segetibacter aerophilus NBRC 106135.</title>
        <authorList>
            <person name="Hosoyama A."/>
            <person name="Uohara A."/>
            <person name="Ohji S."/>
            <person name="Ichikawa N."/>
        </authorList>
    </citation>
    <scope>NUCLEOTIDE SEQUENCE [LARGE SCALE GENOMIC DNA]</scope>
    <source>
        <strain evidence="1 2">NBRC 106135</strain>
    </source>
</reference>
<protein>
    <submittedName>
        <fullName evidence="1">Uncharacterized protein</fullName>
    </submittedName>
</protein>
<dbReference type="EMBL" id="BJYT01000016">
    <property type="protein sequence ID" value="GEO11113.1"/>
    <property type="molecule type" value="Genomic_DNA"/>
</dbReference>
<proteinExistence type="predicted"/>
<dbReference type="OrthoDB" id="673589at2"/>